<dbReference type="AlphaFoldDB" id="A0AAD7ILD4"/>
<dbReference type="GO" id="GO:0016491">
    <property type="term" value="F:oxidoreductase activity"/>
    <property type="evidence" value="ECO:0007669"/>
    <property type="project" value="InterPro"/>
</dbReference>
<sequence length="178" mass="20096">MNETLQDEEIQSEYHPESEELIKWITGASRVVLFDHSAESHQQSAVEFPVKPKRHLVTEVHVHQTLASAPVRVHRHLPPEPRPIWHPAFDTPLTLALVAVALLSLERKGDTYGSRRNPAHRFNDLKGMTPEEFALIKCFSSAEGASVFTPHTAFMDPSMPEGSPPRESIELRALVFYD</sequence>
<comment type="similarity">
    <text evidence="1">Belongs to the asaB hydroxylase/desaturase family.</text>
</comment>
<dbReference type="PANTHER" id="PTHR34598:SF3">
    <property type="entry name" value="OXIDOREDUCTASE AN1597"/>
    <property type="match status" value="1"/>
</dbReference>
<protein>
    <submittedName>
        <fullName evidence="2">Uncharacterized protein</fullName>
    </submittedName>
</protein>
<comment type="caution">
    <text evidence="2">The sequence shown here is derived from an EMBL/GenBank/DDBJ whole genome shotgun (WGS) entry which is preliminary data.</text>
</comment>
<dbReference type="PANTHER" id="PTHR34598">
    <property type="entry name" value="BLL6449 PROTEIN"/>
    <property type="match status" value="1"/>
</dbReference>
<dbReference type="EMBL" id="JARJLG010000101">
    <property type="protein sequence ID" value="KAJ7745821.1"/>
    <property type="molecule type" value="Genomic_DNA"/>
</dbReference>
<keyword evidence="3" id="KW-1185">Reference proteome</keyword>
<evidence type="ECO:0000313" key="2">
    <source>
        <dbReference type="EMBL" id="KAJ7745821.1"/>
    </source>
</evidence>
<proteinExistence type="inferred from homology"/>
<gene>
    <name evidence="2" type="ORF">DFH07DRAFT_869641</name>
</gene>
<evidence type="ECO:0000256" key="1">
    <source>
        <dbReference type="ARBA" id="ARBA00023604"/>
    </source>
</evidence>
<accession>A0AAD7ILD4</accession>
<evidence type="ECO:0000313" key="3">
    <source>
        <dbReference type="Proteomes" id="UP001215280"/>
    </source>
</evidence>
<dbReference type="NCBIfam" id="NF041278">
    <property type="entry name" value="CmcJ_NvfI_EfuI"/>
    <property type="match status" value="1"/>
</dbReference>
<dbReference type="InterPro" id="IPR044053">
    <property type="entry name" value="AsaB-like"/>
</dbReference>
<dbReference type="Proteomes" id="UP001215280">
    <property type="component" value="Unassembled WGS sequence"/>
</dbReference>
<organism evidence="2 3">
    <name type="scientific">Mycena maculata</name>
    <dbReference type="NCBI Taxonomy" id="230809"/>
    <lineage>
        <taxon>Eukaryota</taxon>
        <taxon>Fungi</taxon>
        <taxon>Dikarya</taxon>
        <taxon>Basidiomycota</taxon>
        <taxon>Agaricomycotina</taxon>
        <taxon>Agaricomycetes</taxon>
        <taxon>Agaricomycetidae</taxon>
        <taxon>Agaricales</taxon>
        <taxon>Marasmiineae</taxon>
        <taxon>Mycenaceae</taxon>
        <taxon>Mycena</taxon>
    </lineage>
</organism>
<name>A0AAD7ILD4_9AGAR</name>
<reference evidence="2" key="1">
    <citation type="submission" date="2023-03" db="EMBL/GenBank/DDBJ databases">
        <title>Massive genome expansion in bonnet fungi (Mycena s.s.) driven by repeated elements and novel gene families across ecological guilds.</title>
        <authorList>
            <consortium name="Lawrence Berkeley National Laboratory"/>
            <person name="Harder C.B."/>
            <person name="Miyauchi S."/>
            <person name="Viragh M."/>
            <person name="Kuo A."/>
            <person name="Thoen E."/>
            <person name="Andreopoulos B."/>
            <person name="Lu D."/>
            <person name="Skrede I."/>
            <person name="Drula E."/>
            <person name="Henrissat B."/>
            <person name="Morin E."/>
            <person name="Kohler A."/>
            <person name="Barry K."/>
            <person name="LaButti K."/>
            <person name="Morin E."/>
            <person name="Salamov A."/>
            <person name="Lipzen A."/>
            <person name="Mereny Z."/>
            <person name="Hegedus B."/>
            <person name="Baldrian P."/>
            <person name="Stursova M."/>
            <person name="Weitz H."/>
            <person name="Taylor A."/>
            <person name="Grigoriev I.V."/>
            <person name="Nagy L.G."/>
            <person name="Martin F."/>
            <person name="Kauserud H."/>
        </authorList>
    </citation>
    <scope>NUCLEOTIDE SEQUENCE</scope>
    <source>
        <strain evidence="2">CBHHK188m</strain>
    </source>
</reference>